<feature type="region of interest" description="Disordered" evidence="1">
    <location>
        <begin position="1"/>
        <end position="101"/>
    </location>
</feature>
<comment type="caution">
    <text evidence="2">The sequence shown here is derived from an EMBL/GenBank/DDBJ whole genome shotgun (WGS) entry which is preliminary data.</text>
</comment>
<feature type="non-terminal residue" evidence="2">
    <location>
        <position position="1"/>
    </location>
</feature>
<feature type="compositionally biased region" description="Polar residues" evidence="1">
    <location>
        <begin position="1"/>
        <end position="12"/>
    </location>
</feature>
<dbReference type="Proteomes" id="UP000324800">
    <property type="component" value="Unassembled WGS sequence"/>
</dbReference>
<name>A0A5J4VJZ4_9EUKA</name>
<dbReference type="EMBL" id="SNRW01006588">
    <property type="protein sequence ID" value="KAA6382790.1"/>
    <property type="molecule type" value="Genomic_DNA"/>
</dbReference>
<proteinExistence type="predicted"/>
<organism evidence="2 3">
    <name type="scientific">Streblomastix strix</name>
    <dbReference type="NCBI Taxonomy" id="222440"/>
    <lineage>
        <taxon>Eukaryota</taxon>
        <taxon>Metamonada</taxon>
        <taxon>Preaxostyla</taxon>
        <taxon>Oxymonadida</taxon>
        <taxon>Streblomastigidae</taxon>
        <taxon>Streblomastix</taxon>
    </lineage>
</organism>
<accession>A0A5J4VJZ4</accession>
<sequence length="101" mass="10765">QIHPTQAQSSPSHIIPPYSAAVHAGINQSSPSSSPQLASSINVLNIHSPIHSRFGNSDDSTGPDAASSDQISYFQRRQLTRTAQPAGKAMDKQNDSKQNSL</sequence>
<evidence type="ECO:0000256" key="1">
    <source>
        <dbReference type="SAM" id="MobiDB-lite"/>
    </source>
</evidence>
<gene>
    <name evidence="2" type="ORF">EZS28_021681</name>
</gene>
<feature type="compositionally biased region" description="Polar residues" evidence="1">
    <location>
        <begin position="67"/>
        <end position="83"/>
    </location>
</feature>
<dbReference type="AlphaFoldDB" id="A0A5J4VJZ4"/>
<evidence type="ECO:0000313" key="2">
    <source>
        <dbReference type="EMBL" id="KAA6382790.1"/>
    </source>
</evidence>
<protein>
    <submittedName>
        <fullName evidence="2">Uncharacterized protein</fullName>
    </submittedName>
</protein>
<evidence type="ECO:0000313" key="3">
    <source>
        <dbReference type="Proteomes" id="UP000324800"/>
    </source>
</evidence>
<reference evidence="2 3" key="1">
    <citation type="submission" date="2019-03" db="EMBL/GenBank/DDBJ databases">
        <title>Single cell metagenomics reveals metabolic interactions within the superorganism composed of flagellate Streblomastix strix and complex community of Bacteroidetes bacteria on its surface.</title>
        <authorList>
            <person name="Treitli S.C."/>
            <person name="Kolisko M."/>
            <person name="Husnik F."/>
            <person name="Keeling P."/>
            <person name="Hampl V."/>
        </authorList>
    </citation>
    <scope>NUCLEOTIDE SEQUENCE [LARGE SCALE GENOMIC DNA]</scope>
    <source>
        <strain evidence="2">ST1C</strain>
    </source>
</reference>
<feature type="compositionally biased region" description="Low complexity" evidence="1">
    <location>
        <begin position="28"/>
        <end position="40"/>
    </location>
</feature>